<name>A0A1F7RLP9_9BACT</name>
<keyword evidence="2" id="KW-0902">Two-component regulatory system</keyword>
<dbReference type="Pfam" id="PF00072">
    <property type="entry name" value="Response_reg"/>
    <property type="match status" value="1"/>
</dbReference>
<dbReference type="PANTHER" id="PTHR44591">
    <property type="entry name" value="STRESS RESPONSE REGULATOR PROTEIN 1"/>
    <property type="match status" value="1"/>
</dbReference>
<comment type="caution">
    <text evidence="5">The sequence shown here is derived from an EMBL/GenBank/DDBJ whole genome shotgun (WGS) entry which is preliminary data.</text>
</comment>
<accession>A0A1F7RLP9</accession>
<dbReference type="GO" id="GO:0000160">
    <property type="term" value="P:phosphorelay signal transduction system"/>
    <property type="evidence" value="ECO:0007669"/>
    <property type="project" value="UniProtKB-KW"/>
</dbReference>
<keyword evidence="1 3" id="KW-0597">Phosphoprotein</keyword>
<feature type="modified residue" description="4-aspartylphosphate" evidence="3">
    <location>
        <position position="55"/>
    </location>
</feature>
<evidence type="ECO:0000313" key="6">
    <source>
        <dbReference type="Proteomes" id="UP000179266"/>
    </source>
</evidence>
<evidence type="ECO:0000256" key="2">
    <source>
        <dbReference type="ARBA" id="ARBA00023012"/>
    </source>
</evidence>
<protein>
    <submittedName>
        <fullName evidence="5">Histidine kinase</fullName>
    </submittedName>
</protein>
<sequence length="162" mass="18472">MTEKIKLLIVDDEVKFLDSIAKRLEIRDFNVTKATNGQEAIDAAKAGKFDLALLDLKMPGMDGKHVLEILKKEHKFLEVIILTGHGSLDSAVECTKLGAFGYLPKPYELEKLLELMKDAYETRLRKKFESDKNRMDTIMKIATGDSPLGILRRLREYDDDQK</sequence>
<evidence type="ECO:0000313" key="5">
    <source>
        <dbReference type="EMBL" id="OGL42240.1"/>
    </source>
</evidence>
<dbReference type="GO" id="GO:0016301">
    <property type="term" value="F:kinase activity"/>
    <property type="evidence" value="ECO:0007669"/>
    <property type="project" value="UniProtKB-KW"/>
</dbReference>
<dbReference type="AlphaFoldDB" id="A0A1F7RLP9"/>
<reference evidence="5 6" key="1">
    <citation type="journal article" date="2016" name="Nat. Commun.">
        <title>Thousands of microbial genomes shed light on interconnected biogeochemical processes in an aquifer system.</title>
        <authorList>
            <person name="Anantharaman K."/>
            <person name="Brown C.T."/>
            <person name="Hug L.A."/>
            <person name="Sharon I."/>
            <person name="Castelle C.J."/>
            <person name="Probst A.J."/>
            <person name="Thomas B.C."/>
            <person name="Singh A."/>
            <person name="Wilkins M.J."/>
            <person name="Karaoz U."/>
            <person name="Brodie E.L."/>
            <person name="Williams K.H."/>
            <person name="Hubbard S.S."/>
            <person name="Banfield J.F."/>
        </authorList>
    </citation>
    <scope>NUCLEOTIDE SEQUENCE [LARGE SCALE GENOMIC DNA]</scope>
</reference>
<evidence type="ECO:0000256" key="1">
    <source>
        <dbReference type="ARBA" id="ARBA00022553"/>
    </source>
</evidence>
<evidence type="ECO:0000259" key="4">
    <source>
        <dbReference type="PROSITE" id="PS50110"/>
    </source>
</evidence>
<dbReference type="InterPro" id="IPR050595">
    <property type="entry name" value="Bact_response_regulator"/>
</dbReference>
<proteinExistence type="predicted"/>
<dbReference type="SUPFAM" id="SSF52172">
    <property type="entry name" value="CheY-like"/>
    <property type="match status" value="1"/>
</dbReference>
<dbReference type="SMART" id="SM00448">
    <property type="entry name" value="REC"/>
    <property type="match status" value="1"/>
</dbReference>
<dbReference type="InterPro" id="IPR011006">
    <property type="entry name" value="CheY-like_superfamily"/>
</dbReference>
<feature type="domain" description="Response regulatory" evidence="4">
    <location>
        <begin position="6"/>
        <end position="120"/>
    </location>
</feature>
<evidence type="ECO:0000256" key="3">
    <source>
        <dbReference type="PROSITE-ProRule" id="PRU00169"/>
    </source>
</evidence>
<dbReference type="PROSITE" id="PS50110">
    <property type="entry name" value="RESPONSE_REGULATORY"/>
    <property type="match status" value="1"/>
</dbReference>
<dbReference type="EMBL" id="MGDD01000331">
    <property type="protein sequence ID" value="OGL42240.1"/>
    <property type="molecule type" value="Genomic_DNA"/>
</dbReference>
<dbReference type="Proteomes" id="UP000179266">
    <property type="component" value="Unassembled WGS sequence"/>
</dbReference>
<gene>
    <name evidence="5" type="ORF">A2161_06735</name>
</gene>
<dbReference type="PANTHER" id="PTHR44591:SF14">
    <property type="entry name" value="PROTEIN PILG"/>
    <property type="match status" value="1"/>
</dbReference>
<keyword evidence="5" id="KW-0808">Transferase</keyword>
<organism evidence="5 6">
    <name type="scientific">Candidatus Schekmanbacteria bacterium RBG_13_48_7</name>
    <dbReference type="NCBI Taxonomy" id="1817878"/>
    <lineage>
        <taxon>Bacteria</taxon>
        <taxon>Candidatus Schekmaniibacteriota</taxon>
    </lineage>
</organism>
<dbReference type="InterPro" id="IPR001789">
    <property type="entry name" value="Sig_transdc_resp-reg_receiver"/>
</dbReference>
<dbReference type="Gene3D" id="3.40.50.2300">
    <property type="match status" value="1"/>
</dbReference>
<keyword evidence="5" id="KW-0418">Kinase</keyword>